<comment type="caution">
    <text evidence="2">The sequence shown here is derived from an EMBL/GenBank/DDBJ whole genome shotgun (WGS) entry which is preliminary data.</text>
</comment>
<dbReference type="Proteomes" id="UP000447833">
    <property type="component" value="Unassembled WGS sequence"/>
</dbReference>
<dbReference type="SUPFAM" id="SSF46785">
    <property type="entry name" value="Winged helix' DNA-binding domain"/>
    <property type="match status" value="1"/>
</dbReference>
<dbReference type="AlphaFoldDB" id="A0A845EXI4"/>
<dbReference type="PANTHER" id="PTHR34293">
    <property type="entry name" value="HTH-TYPE TRANSCRIPTIONAL REGULATOR TRMBL2"/>
    <property type="match status" value="1"/>
</dbReference>
<dbReference type="InterPro" id="IPR051797">
    <property type="entry name" value="TrmB-like"/>
</dbReference>
<dbReference type="CDD" id="cd09124">
    <property type="entry name" value="PLDc_like_TrmB_middle"/>
    <property type="match status" value="1"/>
</dbReference>
<reference evidence="2 3" key="1">
    <citation type="submission" date="2019-11" db="EMBL/GenBank/DDBJ databases">
        <title>Genome sequences of 17 halophilic strains isolated from different environments.</title>
        <authorList>
            <person name="Furrow R.E."/>
        </authorList>
    </citation>
    <scope>NUCLEOTIDE SEQUENCE [LARGE SCALE GENOMIC DNA]</scope>
    <source>
        <strain evidence="2 3">22506_14_FS</strain>
    </source>
</reference>
<accession>A0A845EXI4</accession>
<dbReference type="RefSeq" id="WP_160918897.1">
    <property type="nucleotide sequence ID" value="NZ_WMEY01000002.1"/>
</dbReference>
<dbReference type="PANTHER" id="PTHR34293:SF1">
    <property type="entry name" value="HTH-TYPE TRANSCRIPTIONAL REGULATOR TRMBL2"/>
    <property type="match status" value="1"/>
</dbReference>
<protein>
    <submittedName>
        <fullName evidence="2">TrmB family transcriptional regulator</fullName>
    </submittedName>
</protein>
<sequence>MLQQFGFTQYESQVYEALITIDEALDATAIVKRSGVPRSKVYDVLRRMSEKGMVLESTTEKKRLYAPLPLESAIKKLQRDFNENITQLKTIQSREKKADDRVWTLKEEQSIHSLVSELLHLSSSSIIFSGWSDDIEQHLSILEEKEAEGISVEIHTIGEIHSNLKNVTTLIPDTDHQKLERSRIVVIDHHEILFAGIEEANWQAIHTKSKPLVTFFTEFFYHDIALTEITRKFGSTMMEDPHIRDVLLKLRY</sequence>
<feature type="domain" description="Transcription regulator TrmB N-terminal" evidence="1">
    <location>
        <begin position="2"/>
        <end position="71"/>
    </location>
</feature>
<evidence type="ECO:0000259" key="1">
    <source>
        <dbReference type="Pfam" id="PF01978"/>
    </source>
</evidence>
<dbReference type="InterPro" id="IPR002831">
    <property type="entry name" value="Tscrpt_reg_TrmB_N"/>
</dbReference>
<dbReference type="Pfam" id="PF01978">
    <property type="entry name" value="TrmB"/>
    <property type="match status" value="1"/>
</dbReference>
<evidence type="ECO:0000313" key="2">
    <source>
        <dbReference type="EMBL" id="MYL63247.1"/>
    </source>
</evidence>
<organism evidence="2 3">
    <name type="scientific">Guptibacillus hwajinpoensis</name>
    <dbReference type="NCBI Taxonomy" id="208199"/>
    <lineage>
        <taxon>Bacteria</taxon>
        <taxon>Bacillati</taxon>
        <taxon>Bacillota</taxon>
        <taxon>Bacilli</taxon>
        <taxon>Bacillales</taxon>
        <taxon>Guptibacillaceae</taxon>
        <taxon>Guptibacillus</taxon>
    </lineage>
</organism>
<dbReference type="EMBL" id="WMEY01000002">
    <property type="protein sequence ID" value="MYL63247.1"/>
    <property type="molecule type" value="Genomic_DNA"/>
</dbReference>
<name>A0A845EXI4_9BACL</name>
<dbReference type="InterPro" id="IPR036388">
    <property type="entry name" value="WH-like_DNA-bd_sf"/>
</dbReference>
<gene>
    <name evidence="2" type="ORF">GLW07_07745</name>
</gene>
<dbReference type="Gene3D" id="1.10.10.10">
    <property type="entry name" value="Winged helix-like DNA-binding domain superfamily/Winged helix DNA-binding domain"/>
    <property type="match status" value="1"/>
</dbReference>
<evidence type="ECO:0000313" key="3">
    <source>
        <dbReference type="Proteomes" id="UP000447833"/>
    </source>
</evidence>
<proteinExistence type="predicted"/>
<dbReference type="InterPro" id="IPR036390">
    <property type="entry name" value="WH_DNA-bd_sf"/>
</dbReference>